<dbReference type="AlphaFoldDB" id="A0A0K8R4W5"/>
<feature type="domain" description="KxDL" evidence="3">
    <location>
        <begin position="19"/>
        <end position="103"/>
    </location>
</feature>
<reference evidence="4" key="1">
    <citation type="submission" date="2012-12" db="EMBL/GenBank/DDBJ databases">
        <title>Identification and characterization of a phenylalanine ammonia-lyase gene family in Isatis indigotica Fort.</title>
        <authorList>
            <person name="Liu Q."/>
            <person name="Chen J."/>
            <person name="Zhou X."/>
            <person name="Di P."/>
            <person name="Xiao Y."/>
            <person name="Xuan H."/>
            <person name="Zhang L."/>
            <person name="Chen W."/>
        </authorList>
    </citation>
    <scope>NUCLEOTIDE SEQUENCE</scope>
    <source>
        <tissue evidence="4">Salivary gland</tissue>
    </source>
</reference>
<evidence type="ECO:0000259" key="3">
    <source>
        <dbReference type="Pfam" id="PF10241"/>
    </source>
</evidence>
<evidence type="ECO:0000256" key="1">
    <source>
        <dbReference type="ARBA" id="ARBA00005913"/>
    </source>
</evidence>
<feature type="region of interest" description="Disordered" evidence="2">
    <location>
        <begin position="142"/>
        <end position="168"/>
    </location>
</feature>
<accession>A0A0K8R4W5</accession>
<comment type="similarity">
    <text evidence="1">Belongs to the KXD1 family.</text>
</comment>
<dbReference type="GO" id="GO:0032418">
    <property type="term" value="P:lysosome localization"/>
    <property type="evidence" value="ECO:0007669"/>
    <property type="project" value="TreeGrafter"/>
</dbReference>
<evidence type="ECO:0000256" key="2">
    <source>
        <dbReference type="SAM" id="MobiDB-lite"/>
    </source>
</evidence>
<proteinExistence type="evidence at transcript level"/>
<sequence>MAHGFLCQAPASLVIAEALSNQVNHADIESIIQSQKHVLGRLEKTNEMLLNCNSLSATRFALANQELKKHTQLLFDLKKDLDSVFRRIRFLKMKLSQQYPAAFSACSKVFNVLDEEDEPEEKVISAKKKAVEQVDILCDASSAQKNTESTGSPSSAKSSTTSYNSDDS</sequence>
<dbReference type="Pfam" id="PF10241">
    <property type="entry name" value="KxDL"/>
    <property type="match status" value="1"/>
</dbReference>
<protein>
    <recommendedName>
        <fullName evidence="3">KxDL domain-containing protein</fullName>
    </recommendedName>
</protein>
<dbReference type="EMBL" id="GADI01008289">
    <property type="protein sequence ID" value="JAA65519.1"/>
    <property type="molecule type" value="mRNA"/>
</dbReference>
<dbReference type="InterPro" id="IPR019371">
    <property type="entry name" value="KxDL_dom"/>
</dbReference>
<dbReference type="InterPro" id="IPR039843">
    <property type="entry name" value="KXD1-like"/>
</dbReference>
<organism evidence="4">
    <name type="scientific">Ixodes ricinus</name>
    <name type="common">Common tick</name>
    <name type="synonym">Acarus ricinus</name>
    <dbReference type="NCBI Taxonomy" id="34613"/>
    <lineage>
        <taxon>Eukaryota</taxon>
        <taxon>Metazoa</taxon>
        <taxon>Ecdysozoa</taxon>
        <taxon>Arthropoda</taxon>
        <taxon>Chelicerata</taxon>
        <taxon>Arachnida</taxon>
        <taxon>Acari</taxon>
        <taxon>Parasitiformes</taxon>
        <taxon>Ixodida</taxon>
        <taxon>Ixodoidea</taxon>
        <taxon>Ixodidae</taxon>
        <taxon>Ixodinae</taxon>
        <taxon>Ixodes</taxon>
    </lineage>
</organism>
<name>A0A0K8R4W5_IXORI</name>
<dbReference type="GO" id="GO:0099078">
    <property type="term" value="C:BORC complex"/>
    <property type="evidence" value="ECO:0007669"/>
    <property type="project" value="TreeGrafter"/>
</dbReference>
<dbReference type="PANTHER" id="PTHR13511:SF0">
    <property type="entry name" value="KXDL MOTIF-CONTAINING PROTEIN 1"/>
    <property type="match status" value="1"/>
</dbReference>
<evidence type="ECO:0000313" key="4">
    <source>
        <dbReference type="EMBL" id="JAA65519.1"/>
    </source>
</evidence>
<feature type="compositionally biased region" description="Low complexity" evidence="2">
    <location>
        <begin position="147"/>
        <end position="168"/>
    </location>
</feature>
<dbReference type="PANTHER" id="PTHR13511">
    <property type="entry name" value="KXDL MOTIF-CONTAINING PROTEIN 1"/>
    <property type="match status" value="1"/>
</dbReference>